<organism evidence="2 3">
    <name type="scientific">Dorcoceras hygrometricum</name>
    <dbReference type="NCBI Taxonomy" id="472368"/>
    <lineage>
        <taxon>Eukaryota</taxon>
        <taxon>Viridiplantae</taxon>
        <taxon>Streptophyta</taxon>
        <taxon>Embryophyta</taxon>
        <taxon>Tracheophyta</taxon>
        <taxon>Spermatophyta</taxon>
        <taxon>Magnoliopsida</taxon>
        <taxon>eudicotyledons</taxon>
        <taxon>Gunneridae</taxon>
        <taxon>Pentapetalae</taxon>
        <taxon>asterids</taxon>
        <taxon>lamiids</taxon>
        <taxon>Lamiales</taxon>
        <taxon>Gesneriaceae</taxon>
        <taxon>Didymocarpoideae</taxon>
        <taxon>Trichosporeae</taxon>
        <taxon>Loxocarpinae</taxon>
        <taxon>Dorcoceras</taxon>
    </lineage>
</organism>
<evidence type="ECO:0000256" key="1">
    <source>
        <dbReference type="SAM" id="MobiDB-lite"/>
    </source>
</evidence>
<sequence length="610" mass="67020">MKYEFRLLNDILAKAVTVKAGSFDAVTIEWFQMMTVIHYGLKVNWGKVFFNVLKDMVDKSQRKAKGFAVQIGVLLKSILAIALGEGVPFPFAKILSTKTVNTYIATNTTTDAREEKGMVGEATEKRKSKSTKTSSSADNTPVKVISEVSGSKKRVATVDIASDIPTKRCTVKTKHSSSQESLDIMPVAQDVVPIQELVKDTDKAAAKTSDEVDIIIEQVLEETLLLGVSEEEHGGQGVDEAAFADDFAPWLDDFVARNTEPEIVETNITVYNLGIERIPAYFLIMFAQGMACHCFVASVVQRDSGDIQEVVLTDVEEEDMVSSDVSIVYRYPSPIVQEVDSTEHDLQFALGPAIFPSVAQEERLYFVQSPASSPATSQPQESSSPSTDVSMHFDSTDVPLNAQADTQASAPVDFTMFTDALEDLRSSISQRIHDSNCEILSKVNAVEIGVREALLKQHALLRQSLQDACRVQERQGVIQEIQINYLKKGCCYKERTVRFSIENSSRYPKPFTQFGDIVDHIRGGDAKKGEIGSSSRRPPPIRVERRPLPTPANQGESSSGHGRVPSVEEAAEMIREEDRQPFENITKCCKPAAASAWIGVEILGVLGANG</sequence>
<dbReference type="AlphaFoldDB" id="A0A2Z7C9T4"/>
<evidence type="ECO:0000313" key="3">
    <source>
        <dbReference type="Proteomes" id="UP000250235"/>
    </source>
</evidence>
<protein>
    <submittedName>
        <fullName evidence="2">Phosphoinositide phospholipase C 6-like</fullName>
    </submittedName>
</protein>
<feature type="compositionally biased region" description="Basic and acidic residues" evidence="1">
    <location>
        <begin position="114"/>
        <end position="125"/>
    </location>
</feature>
<evidence type="ECO:0000313" key="2">
    <source>
        <dbReference type="EMBL" id="KZV41430.1"/>
    </source>
</evidence>
<feature type="region of interest" description="Disordered" evidence="1">
    <location>
        <begin position="114"/>
        <end position="140"/>
    </location>
</feature>
<keyword evidence="3" id="KW-1185">Reference proteome</keyword>
<feature type="region of interest" description="Disordered" evidence="1">
    <location>
        <begin position="369"/>
        <end position="394"/>
    </location>
</feature>
<accession>A0A2Z7C9T4</accession>
<reference evidence="2 3" key="1">
    <citation type="journal article" date="2015" name="Proc. Natl. Acad. Sci. U.S.A.">
        <title>The resurrection genome of Boea hygrometrica: A blueprint for survival of dehydration.</title>
        <authorList>
            <person name="Xiao L."/>
            <person name="Yang G."/>
            <person name="Zhang L."/>
            <person name="Yang X."/>
            <person name="Zhao S."/>
            <person name="Ji Z."/>
            <person name="Zhou Q."/>
            <person name="Hu M."/>
            <person name="Wang Y."/>
            <person name="Chen M."/>
            <person name="Xu Y."/>
            <person name="Jin H."/>
            <person name="Xiao X."/>
            <person name="Hu G."/>
            <person name="Bao F."/>
            <person name="Hu Y."/>
            <person name="Wan P."/>
            <person name="Li L."/>
            <person name="Deng X."/>
            <person name="Kuang T."/>
            <person name="Xiang C."/>
            <person name="Zhu J.K."/>
            <person name="Oliver M.J."/>
            <person name="He Y."/>
        </authorList>
    </citation>
    <scope>NUCLEOTIDE SEQUENCE [LARGE SCALE GENOMIC DNA]</scope>
    <source>
        <strain evidence="3">cv. XS01</strain>
    </source>
</reference>
<feature type="compositionally biased region" description="Low complexity" evidence="1">
    <location>
        <begin position="369"/>
        <end position="387"/>
    </location>
</feature>
<name>A0A2Z7C9T4_9LAMI</name>
<feature type="region of interest" description="Disordered" evidence="1">
    <location>
        <begin position="522"/>
        <end position="567"/>
    </location>
</feature>
<dbReference type="Proteomes" id="UP000250235">
    <property type="component" value="Unassembled WGS sequence"/>
</dbReference>
<gene>
    <name evidence="2" type="ORF">F511_19674</name>
</gene>
<proteinExistence type="predicted"/>
<feature type="compositionally biased region" description="Polar residues" evidence="1">
    <location>
        <begin position="551"/>
        <end position="560"/>
    </location>
</feature>
<dbReference type="EMBL" id="KQ999463">
    <property type="protein sequence ID" value="KZV41430.1"/>
    <property type="molecule type" value="Genomic_DNA"/>
</dbReference>